<feature type="region of interest" description="Disordered" evidence="1">
    <location>
        <begin position="51"/>
        <end position="74"/>
    </location>
</feature>
<dbReference type="STRING" id="28034.BFX07_11205"/>
<dbReference type="Proteomes" id="UP000192660">
    <property type="component" value="Unassembled WGS sequence"/>
</dbReference>
<feature type="transmembrane region" description="Helical" evidence="2">
    <location>
        <begin position="12"/>
        <end position="32"/>
    </location>
</feature>
<evidence type="ECO:0000313" key="4">
    <source>
        <dbReference type="Proteomes" id="UP000192660"/>
    </source>
</evidence>
<dbReference type="EMBL" id="FWWY01000001">
    <property type="protein sequence ID" value="SMC06395.1"/>
    <property type="molecule type" value="Genomic_DNA"/>
</dbReference>
<reference evidence="4" key="1">
    <citation type="submission" date="2017-04" db="EMBL/GenBank/DDBJ databases">
        <authorList>
            <person name="Varghese N."/>
            <person name="Submissions S."/>
        </authorList>
    </citation>
    <scope>NUCLEOTIDE SEQUENCE [LARGE SCALE GENOMIC DNA]</scope>
    <source>
        <strain evidence="4">DSM 9293</strain>
    </source>
</reference>
<gene>
    <name evidence="3" type="ORF">SAMN00768000_2799</name>
</gene>
<keyword evidence="2" id="KW-1133">Transmembrane helix</keyword>
<sequence>MCTPWSKSLLMLGVMASFVNPWFIIIAIYPLAASLLARALHRNIWPAQTSCRLPPYGPSKKSGTSSERVGESCH</sequence>
<keyword evidence="4" id="KW-1185">Reference proteome</keyword>
<keyword evidence="2" id="KW-0472">Membrane</keyword>
<evidence type="ECO:0000256" key="1">
    <source>
        <dbReference type="SAM" id="MobiDB-lite"/>
    </source>
</evidence>
<protein>
    <submittedName>
        <fullName evidence="3">Uncharacterized protein</fullName>
    </submittedName>
</protein>
<dbReference type="AlphaFoldDB" id="A0A1W1WJI5"/>
<keyword evidence="2" id="KW-0812">Transmembrane</keyword>
<evidence type="ECO:0000313" key="3">
    <source>
        <dbReference type="EMBL" id="SMC06395.1"/>
    </source>
</evidence>
<evidence type="ECO:0000256" key="2">
    <source>
        <dbReference type="SAM" id="Phobius"/>
    </source>
</evidence>
<name>A0A1W1WJI5_SULTA</name>
<proteinExistence type="predicted"/>
<organism evidence="3 4">
    <name type="scientific">Sulfobacillus thermosulfidooxidans (strain DSM 9293 / VKM B-1269 / AT-1)</name>
    <dbReference type="NCBI Taxonomy" id="929705"/>
    <lineage>
        <taxon>Bacteria</taxon>
        <taxon>Bacillati</taxon>
        <taxon>Bacillota</taxon>
        <taxon>Clostridia</taxon>
        <taxon>Eubacteriales</taxon>
        <taxon>Clostridiales Family XVII. Incertae Sedis</taxon>
        <taxon>Sulfobacillus</taxon>
    </lineage>
</organism>
<accession>A0A1W1WJI5</accession>